<keyword evidence="9 10" id="KW-0413">Isomerase</keyword>
<feature type="binding site" evidence="10">
    <location>
        <begin position="186"/>
        <end position="192"/>
    </location>
    <ligand>
        <name>(6S)-NADPHX</name>
        <dbReference type="ChEBI" id="CHEBI:64076"/>
    </ligand>
</feature>
<dbReference type="Pfam" id="PF03853">
    <property type="entry name" value="YjeF_N"/>
    <property type="match status" value="1"/>
</dbReference>
<comment type="catalytic activity">
    <reaction evidence="2 10">
        <text>(6R)-NADPHX = (6S)-NADPHX</text>
        <dbReference type="Rhea" id="RHEA:32227"/>
        <dbReference type="ChEBI" id="CHEBI:64076"/>
        <dbReference type="ChEBI" id="CHEBI:64077"/>
        <dbReference type="EC" id="5.1.99.6"/>
    </reaction>
</comment>
<dbReference type="FunCoup" id="A0A1Z5JKY3">
    <property type="interactions" value="33"/>
</dbReference>
<dbReference type="InterPro" id="IPR004443">
    <property type="entry name" value="YjeF_N_dom"/>
</dbReference>
<evidence type="ECO:0000256" key="1">
    <source>
        <dbReference type="ARBA" id="ARBA00000013"/>
    </source>
</evidence>
<evidence type="ECO:0000259" key="11">
    <source>
        <dbReference type="PROSITE" id="PS51385"/>
    </source>
</evidence>
<dbReference type="GO" id="GO:0052856">
    <property type="term" value="F:NAD(P)HX epimerase activity"/>
    <property type="evidence" value="ECO:0007669"/>
    <property type="project" value="UniProtKB-UniRule"/>
</dbReference>
<comment type="similarity">
    <text evidence="10">Belongs to the NnrE/AIBP family.</text>
</comment>
<keyword evidence="8 10" id="KW-0520">NAD</keyword>
<dbReference type="InterPro" id="IPR032976">
    <property type="entry name" value="YJEFN_prot_NAXE-like"/>
</dbReference>
<evidence type="ECO:0000256" key="2">
    <source>
        <dbReference type="ARBA" id="ARBA00000909"/>
    </source>
</evidence>
<feature type="binding site" evidence="10">
    <location>
        <position position="220"/>
    </location>
    <ligand>
        <name>K(+)</name>
        <dbReference type="ChEBI" id="CHEBI:29103"/>
    </ligand>
</feature>
<dbReference type="PANTHER" id="PTHR13232:SF10">
    <property type="entry name" value="NAD(P)H-HYDRATE EPIMERASE"/>
    <property type="match status" value="1"/>
</dbReference>
<evidence type="ECO:0000256" key="9">
    <source>
        <dbReference type="ARBA" id="ARBA00023235"/>
    </source>
</evidence>
<evidence type="ECO:0000256" key="6">
    <source>
        <dbReference type="ARBA" id="ARBA00022857"/>
    </source>
</evidence>
<comment type="catalytic activity">
    <reaction evidence="1 10">
        <text>(6R)-NADHX = (6S)-NADHX</text>
        <dbReference type="Rhea" id="RHEA:32215"/>
        <dbReference type="ChEBI" id="CHEBI:64074"/>
        <dbReference type="ChEBI" id="CHEBI:64075"/>
        <dbReference type="EC" id="5.1.99.6"/>
    </reaction>
</comment>
<proteinExistence type="inferred from homology"/>
<dbReference type="Gene3D" id="3.40.50.10260">
    <property type="entry name" value="YjeF N-terminal domain"/>
    <property type="match status" value="1"/>
</dbReference>
<accession>A0A1Z5JKY3</accession>
<dbReference type="OrthoDB" id="10064708at2759"/>
<feature type="domain" description="YjeF N-terminal" evidence="11">
    <location>
        <begin position="61"/>
        <end position="275"/>
    </location>
</feature>
<evidence type="ECO:0000256" key="5">
    <source>
        <dbReference type="ARBA" id="ARBA00022741"/>
    </source>
</evidence>
<feature type="binding site" evidence="10">
    <location>
        <position position="182"/>
    </location>
    <ligand>
        <name>K(+)</name>
        <dbReference type="ChEBI" id="CHEBI:29103"/>
    </ligand>
</feature>
<dbReference type="GO" id="GO:0046872">
    <property type="term" value="F:metal ion binding"/>
    <property type="evidence" value="ECO:0007669"/>
    <property type="project" value="UniProtKB-KW"/>
</dbReference>
<dbReference type="GO" id="GO:0005739">
    <property type="term" value="C:mitochondrion"/>
    <property type="evidence" value="ECO:0007669"/>
    <property type="project" value="TreeGrafter"/>
</dbReference>
<reference evidence="12 13" key="1">
    <citation type="journal article" date="2015" name="Plant Cell">
        <title>Oil accumulation by the oleaginous diatom Fistulifera solaris as revealed by the genome and transcriptome.</title>
        <authorList>
            <person name="Tanaka T."/>
            <person name="Maeda Y."/>
            <person name="Veluchamy A."/>
            <person name="Tanaka M."/>
            <person name="Abida H."/>
            <person name="Marechal E."/>
            <person name="Bowler C."/>
            <person name="Muto M."/>
            <person name="Sunaga Y."/>
            <person name="Tanaka M."/>
            <person name="Yoshino T."/>
            <person name="Taniguchi T."/>
            <person name="Fukuda Y."/>
            <person name="Nemoto M."/>
            <person name="Matsumoto M."/>
            <person name="Wong P.S."/>
            <person name="Aburatani S."/>
            <person name="Fujibuchi W."/>
        </authorList>
    </citation>
    <scope>NUCLEOTIDE SEQUENCE [LARGE SCALE GENOMIC DNA]</scope>
    <source>
        <strain evidence="12 13">JPCC DA0580</strain>
    </source>
</reference>
<dbReference type="HAMAP" id="MF_01966">
    <property type="entry name" value="NADHX_epimerase"/>
    <property type="match status" value="1"/>
</dbReference>
<keyword evidence="13" id="KW-1185">Reference proteome</keyword>
<evidence type="ECO:0000256" key="4">
    <source>
        <dbReference type="ARBA" id="ARBA00022723"/>
    </source>
</evidence>
<evidence type="ECO:0000256" key="8">
    <source>
        <dbReference type="ARBA" id="ARBA00023027"/>
    </source>
</evidence>
<feature type="binding site" evidence="10">
    <location>
        <position position="117"/>
    </location>
    <ligand>
        <name>K(+)</name>
        <dbReference type="ChEBI" id="CHEBI:29103"/>
    </ligand>
</feature>
<dbReference type="EMBL" id="BDSP01000080">
    <property type="protein sequence ID" value="GAX14512.1"/>
    <property type="molecule type" value="Genomic_DNA"/>
</dbReference>
<dbReference type="GO" id="GO:0000166">
    <property type="term" value="F:nucleotide binding"/>
    <property type="evidence" value="ECO:0007669"/>
    <property type="project" value="UniProtKB-KW"/>
</dbReference>
<dbReference type="NCBIfam" id="TIGR00197">
    <property type="entry name" value="yjeF_nterm"/>
    <property type="match status" value="1"/>
</dbReference>
<dbReference type="PROSITE" id="PS51385">
    <property type="entry name" value="YJEF_N"/>
    <property type="match status" value="1"/>
</dbReference>
<protein>
    <recommendedName>
        <fullName evidence="3 10">NAD(P)H-hydrate epimerase</fullName>
        <ecNumber evidence="3 10">5.1.99.6</ecNumber>
    </recommendedName>
    <alternativeName>
        <fullName evidence="10">NAD(P)HX epimerase</fullName>
    </alternativeName>
</protein>
<keyword evidence="5 10" id="KW-0547">Nucleotide-binding</keyword>
<comment type="function">
    <text evidence="10">Catalyzes the epimerization of the S- and R-forms of NAD(P)HX, a damaged form of NAD(P)H that is a result of enzymatic or heat-dependent hydration. This is a prerequisite for the S-specific NAD(P)H-hydrate dehydratase to allow the repair of both epimers of NAD(P)HX.</text>
</comment>
<organism evidence="12 13">
    <name type="scientific">Fistulifera solaris</name>
    <name type="common">Oleaginous diatom</name>
    <dbReference type="NCBI Taxonomy" id="1519565"/>
    <lineage>
        <taxon>Eukaryota</taxon>
        <taxon>Sar</taxon>
        <taxon>Stramenopiles</taxon>
        <taxon>Ochrophyta</taxon>
        <taxon>Bacillariophyta</taxon>
        <taxon>Bacillariophyceae</taxon>
        <taxon>Bacillariophycidae</taxon>
        <taxon>Naviculales</taxon>
        <taxon>Naviculaceae</taxon>
        <taxon>Fistulifera</taxon>
    </lineage>
</organism>
<comment type="caution">
    <text evidence="12">The sequence shown here is derived from an EMBL/GenBank/DDBJ whole genome shotgun (WGS) entry which is preliminary data.</text>
</comment>
<gene>
    <name evidence="12" type="ORF">FisN_11Hu025</name>
</gene>
<dbReference type="InParanoid" id="A0A1Z5JKY3"/>
<feature type="binding site" evidence="10">
    <location>
        <position position="217"/>
    </location>
    <ligand>
        <name>(6S)-NADPHX</name>
        <dbReference type="ChEBI" id="CHEBI:64076"/>
    </ligand>
</feature>
<feature type="binding site" evidence="10">
    <location>
        <begin position="116"/>
        <end position="120"/>
    </location>
    <ligand>
        <name>(6S)-NADPHX</name>
        <dbReference type="ChEBI" id="CHEBI:64076"/>
    </ligand>
</feature>
<evidence type="ECO:0000313" key="12">
    <source>
        <dbReference type="EMBL" id="GAX14512.1"/>
    </source>
</evidence>
<dbReference type="AlphaFoldDB" id="A0A1Z5JKY3"/>
<dbReference type="SUPFAM" id="SSF64153">
    <property type="entry name" value="YjeF N-terminal domain-like"/>
    <property type="match status" value="1"/>
</dbReference>
<keyword evidence="7 10" id="KW-0630">Potassium</keyword>
<dbReference type="EC" id="5.1.99.6" evidence="3 10"/>
<evidence type="ECO:0000256" key="7">
    <source>
        <dbReference type="ARBA" id="ARBA00022958"/>
    </source>
</evidence>
<dbReference type="InterPro" id="IPR036652">
    <property type="entry name" value="YjeF_N_dom_sf"/>
</dbReference>
<keyword evidence="6" id="KW-0521">NADP</keyword>
<name>A0A1Z5JKY3_FISSO</name>
<evidence type="ECO:0000256" key="3">
    <source>
        <dbReference type="ARBA" id="ARBA00012228"/>
    </source>
</evidence>
<evidence type="ECO:0000313" key="13">
    <source>
        <dbReference type="Proteomes" id="UP000198406"/>
    </source>
</evidence>
<dbReference type="PANTHER" id="PTHR13232">
    <property type="entry name" value="NAD(P)H-HYDRATE EPIMERASE"/>
    <property type="match status" value="1"/>
</dbReference>
<sequence length="352" mass="38521">MIASARSLFRSITIRTSIKFVAGTEARLPGLLIGSGFAVLCSTLKTTPAMTEPTYLSAAAAAALDAELMSEPGFTLEQLMELAGLAVAEAVYTVVEERRPSPQIKPKILVICGPGNNGGDGLVAARHLVLFGYECVIVYPKRSSKQHFVNLQKQCEDMGIAVLNGMPDDFEDRSGEYAAIVDSIFGFSFHGEPRVPFDSILLRLKKAQDSALVVSVDVPSGWDVDEGDVGGFGFSPQVLISLTAPKGCAKKFKGRHFVGGRFVPPYLEEKYQFRMPKYPGTSQVVELKRVPKYTGWEAEYAAYLAEKATAEQSTPQKTSLVEEESWEAQYAAYLQEKEATEFASYEARNEEL</sequence>
<dbReference type="Proteomes" id="UP000198406">
    <property type="component" value="Unassembled WGS sequence"/>
</dbReference>
<comment type="caution">
    <text evidence="10">Lacks conserved residue(s) required for the propagation of feature annotation.</text>
</comment>
<evidence type="ECO:0000256" key="10">
    <source>
        <dbReference type="HAMAP-Rule" id="MF_03159"/>
    </source>
</evidence>
<keyword evidence="4 10" id="KW-0479">Metal-binding</keyword>
<comment type="cofactor">
    <cofactor evidence="10">
        <name>K(+)</name>
        <dbReference type="ChEBI" id="CHEBI:29103"/>
    </cofactor>
    <text evidence="10">Binds 1 potassium ion per subunit.</text>
</comment>